<dbReference type="Pfam" id="PF18962">
    <property type="entry name" value="Por_Secre_tail"/>
    <property type="match status" value="1"/>
</dbReference>
<dbReference type="Proteomes" id="UP001501126">
    <property type="component" value="Unassembled WGS sequence"/>
</dbReference>
<evidence type="ECO:0000256" key="1">
    <source>
        <dbReference type="ARBA" id="ARBA00022729"/>
    </source>
</evidence>
<sequence>MKKTLTLFLTFFLTGFLFSQHVFLNGSYNGQHSSSLINASNCFISSIHLTVSTALTDPVQPANTTYEWTWYRNNVQIHKTSSGTANAYTIPHSHLNQPGEYKVKLTINDYYVSWSNSLTVNLTGIISPYGADNISGRVVSGDFNRNGKKDNLAAFYRYSKFSTALHVWNGETDGYLSYEGNDGWWKSDDYEAGQLLHVVSGDFDRDGYEDDIAAIYDYGNFMTRIHVWTSNGNSFTFHGSAGWWYGGSYDATKLVAFVAGDFDHDGYVDDLMGFYDYGNFTTRAHVWLSTGSAFVSQGTSTGWWSSNQYDATKISGRVVSGDFNKDGYKSDIIAFYDYGNFVTTAHMWLSNGSSLSMQGGTGGVWTSNNYSALKITNRLVSGDFNLDGFESDVVALYDYGSATTRAHRWSANGSNLNYSGPNGIWYSSQYDATKITDRIVSGDFNSNGSNSDISCFYDYGNLSVRNHVWLNNQFQGTSGWWEVCNPVLSKSTLGTSIEDVVIEGETILFPNPVVGSLSIKSSKGMSSVFIFDNQGRLVAEFEPKSGAENDDVLLDLSHISSGLFMAVVTYDDGITESFKLVKE</sequence>
<evidence type="ECO:0000313" key="3">
    <source>
        <dbReference type="EMBL" id="GAA0874593.1"/>
    </source>
</evidence>
<feature type="domain" description="Secretion system C-terminal sorting" evidence="2">
    <location>
        <begin position="508"/>
        <end position="573"/>
    </location>
</feature>
<dbReference type="NCBIfam" id="TIGR04183">
    <property type="entry name" value="Por_Secre_tail"/>
    <property type="match status" value="1"/>
</dbReference>
<dbReference type="InterPro" id="IPR028994">
    <property type="entry name" value="Integrin_alpha_N"/>
</dbReference>
<keyword evidence="1" id="KW-0732">Signal</keyword>
<dbReference type="EMBL" id="BAAAFH010000003">
    <property type="protein sequence ID" value="GAA0874593.1"/>
    <property type="molecule type" value="Genomic_DNA"/>
</dbReference>
<protein>
    <recommendedName>
        <fullName evidence="2">Secretion system C-terminal sorting domain-containing protein</fullName>
    </recommendedName>
</protein>
<evidence type="ECO:0000313" key="4">
    <source>
        <dbReference type="Proteomes" id="UP001501126"/>
    </source>
</evidence>
<organism evidence="3 4">
    <name type="scientific">Wandonia haliotis</name>
    <dbReference type="NCBI Taxonomy" id="574963"/>
    <lineage>
        <taxon>Bacteria</taxon>
        <taxon>Pseudomonadati</taxon>
        <taxon>Bacteroidota</taxon>
        <taxon>Flavobacteriia</taxon>
        <taxon>Flavobacteriales</taxon>
        <taxon>Crocinitomicaceae</taxon>
        <taxon>Wandonia</taxon>
    </lineage>
</organism>
<evidence type="ECO:0000259" key="2">
    <source>
        <dbReference type="Pfam" id="PF18962"/>
    </source>
</evidence>
<keyword evidence="4" id="KW-1185">Reference proteome</keyword>
<comment type="caution">
    <text evidence="3">The sequence shown here is derived from an EMBL/GenBank/DDBJ whole genome shotgun (WGS) entry which is preliminary data.</text>
</comment>
<reference evidence="3 4" key="1">
    <citation type="journal article" date="2019" name="Int. J. Syst. Evol. Microbiol.">
        <title>The Global Catalogue of Microorganisms (GCM) 10K type strain sequencing project: providing services to taxonomists for standard genome sequencing and annotation.</title>
        <authorList>
            <consortium name="The Broad Institute Genomics Platform"/>
            <consortium name="The Broad Institute Genome Sequencing Center for Infectious Disease"/>
            <person name="Wu L."/>
            <person name="Ma J."/>
        </authorList>
    </citation>
    <scope>NUCLEOTIDE SEQUENCE [LARGE SCALE GENOMIC DNA]</scope>
    <source>
        <strain evidence="3 4">JCM 16083</strain>
    </source>
</reference>
<dbReference type="RefSeq" id="WP_343785493.1">
    <property type="nucleotide sequence ID" value="NZ_BAAAFH010000003.1"/>
</dbReference>
<name>A0ABN1MMX6_9FLAO</name>
<dbReference type="SUPFAM" id="SSF69318">
    <property type="entry name" value="Integrin alpha N-terminal domain"/>
    <property type="match status" value="1"/>
</dbReference>
<accession>A0ABN1MMX6</accession>
<proteinExistence type="predicted"/>
<dbReference type="Gene3D" id="2.40.128.340">
    <property type="match status" value="2"/>
</dbReference>
<dbReference type="InterPro" id="IPR026444">
    <property type="entry name" value="Secre_tail"/>
</dbReference>
<gene>
    <name evidence="3" type="ORF">GCM10009118_10010</name>
</gene>